<organism evidence="2 3">
    <name type="scientific">Advenella kashmirensis W13003</name>
    <dbReference type="NCBI Taxonomy" id="1424334"/>
    <lineage>
        <taxon>Bacteria</taxon>
        <taxon>Pseudomonadati</taxon>
        <taxon>Pseudomonadota</taxon>
        <taxon>Betaproteobacteria</taxon>
        <taxon>Burkholderiales</taxon>
        <taxon>Alcaligenaceae</taxon>
    </lineage>
</organism>
<dbReference type="RefSeq" id="WP_024006815.1">
    <property type="nucleotide sequence ID" value="NZ_KI650982.1"/>
</dbReference>
<dbReference type="AlphaFoldDB" id="V8QKX3"/>
<dbReference type="EMBL" id="AYXT01000013">
    <property type="protein sequence ID" value="ETF00591.1"/>
    <property type="molecule type" value="Genomic_DNA"/>
</dbReference>
<proteinExistence type="predicted"/>
<dbReference type="HOGENOM" id="CLU_031962_0_0_4"/>
<dbReference type="PANTHER" id="PTHR34219:SF3">
    <property type="entry name" value="BLL7967 PROTEIN"/>
    <property type="match status" value="1"/>
</dbReference>
<protein>
    <submittedName>
        <fullName evidence="2">Peptidase</fullName>
    </submittedName>
</protein>
<reference evidence="2 3" key="1">
    <citation type="journal article" date="2014" name="Genome Announc.">
        <title>Draft Genome Sequence of Advenella kashmirensis Strain W13003, a Polycyclic Aromatic Hydrocarbon-Degrading Bacterium.</title>
        <authorList>
            <person name="Wang X."/>
            <person name="Jin D."/>
            <person name="Zhou L."/>
            <person name="Wu L."/>
            <person name="An W."/>
            <person name="Zhao L."/>
        </authorList>
    </citation>
    <scope>NUCLEOTIDE SEQUENCE [LARGE SCALE GENOMIC DNA]</scope>
    <source>
        <strain evidence="2 3">W13003</strain>
    </source>
</reference>
<dbReference type="PATRIC" id="fig|1424334.3.peg.3900"/>
<keyword evidence="3" id="KW-1185">Reference proteome</keyword>
<sequence>MRSHHFVFWYRIHRWTSLVCTVFLLILCLSGLPLVLKEEIGVWSGTTVEPSDLPGVTRHVGIDQLAADALARRPGEAIRFISASDDSPAWFVSLGKTPDSAQATAVYKYDARTGKMIHDIDQENGLMLLIRKLHVELFAGLPGTLFVGFMGLLFVLSVISGVVVYGIFMRGKSFGMIRKGKARRIKWLDLHNLLGIAITCWLLVVGATGVVNTLALPMLEHWQKTELSTMIAHWRDAAPARGSAQQALETAQRAAPDMKVSFLGFPGSRFSTPQHFMVFMHGDTNLTSRLLEPVMVDAQSAKLVAAQPLPWYLSTLLVSQPLHFGDYGGMPMKLIWIVLDLICIVVLLSGLYLWWARRGAMRAHLWVLRENAESTGG</sequence>
<keyword evidence="1" id="KW-0472">Membrane</keyword>
<evidence type="ECO:0000256" key="1">
    <source>
        <dbReference type="SAM" id="Phobius"/>
    </source>
</evidence>
<dbReference type="Proteomes" id="UP000018733">
    <property type="component" value="Unassembled WGS sequence"/>
</dbReference>
<comment type="caution">
    <text evidence="2">The sequence shown here is derived from an EMBL/GenBank/DDBJ whole genome shotgun (WGS) entry which is preliminary data.</text>
</comment>
<feature type="transmembrane region" description="Helical" evidence="1">
    <location>
        <begin position="334"/>
        <end position="355"/>
    </location>
</feature>
<dbReference type="STRING" id="1424334.W822_19430"/>
<evidence type="ECO:0000313" key="2">
    <source>
        <dbReference type="EMBL" id="ETF00591.1"/>
    </source>
</evidence>
<name>V8QKX3_9BURK</name>
<dbReference type="eggNOG" id="COG3182">
    <property type="taxonomic scope" value="Bacteria"/>
</dbReference>
<dbReference type="Pfam" id="PF03929">
    <property type="entry name" value="PepSY_TM"/>
    <property type="match status" value="1"/>
</dbReference>
<dbReference type="OrthoDB" id="9776609at2"/>
<feature type="transmembrane region" description="Helical" evidence="1">
    <location>
        <begin position="190"/>
        <end position="211"/>
    </location>
</feature>
<dbReference type="InterPro" id="IPR005625">
    <property type="entry name" value="PepSY-ass_TM"/>
</dbReference>
<evidence type="ECO:0000313" key="3">
    <source>
        <dbReference type="Proteomes" id="UP000018733"/>
    </source>
</evidence>
<accession>V8QKX3</accession>
<gene>
    <name evidence="2" type="ORF">W822_19430</name>
</gene>
<keyword evidence="1" id="KW-1133">Transmembrane helix</keyword>
<dbReference type="PANTHER" id="PTHR34219">
    <property type="entry name" value="IRON-REGULATED INNER MEMBRANE PROTEIN-RELATED"/>
    <property type="match status" value="1"/>
</dbReference>
<keyword evidence="1" id="KW-0812">Transmembrane</keyword>
<feature type="transmembrane region" description="Helical" evidence="1">
    <location>
        <begin position="145"/>
        <end position="169"/>
    </location>
</feature>